<evidence type="ECO:0000313" key="2">
    <source>
        <dbReference type="Proteomes" id="UP000001075"/>
    </source>
</evidence>
<protein>
    <submittedName>
        <fullName evidence="1">Uncharacterized protein</fullName>
    </submittedName>
</protein>
<organism evidence="1 2">
    <name type="scientific">Cricetulus griseus</name>
    <name type="common">Chinese hamster</name>
    <name type="synonym">Cricetulus barabensis griseus</name>
    <dbReference type="NCBI Taxonomy" id="10029"/>
    <lineage>
        <taxon>Eukaryota</taxon>
        <taxon>Metazoa</taxon>
        <taxon>Chordata</taxon>
        <taxon>Craniata</taxon>
        <taxon>Vertebrata</taxon>
        <taxon>Euteleostomi</taxon>
        <taxon>Mammalia</taxon>
        <taxon>Eutheria</taxon>
        <taxon>Euarchontoglires</taxon>
        <taxon>Glires</taxon>
        <taxon>Rodentia</taxon>
        <taxon>Myomorpha</taxon>
        <taxon>Muroidea</taxon>
        <taxon>Cricetidae</taxon>
        <taxon>Cricetinae</taxon>
        <taxon>Cricetulus</taxon>
    </lineage>
</organism>
<dbReference type="EMBL" id="JH000815">
    <property type="protein sequence ID" value="EGW01191.1"/>
    <property type="molecule type" value="Genomic_DNA"/>
</dbReference>
<reference evidence="2" key="1">
    <citation type="journal article" date="2011" name="Nat. Biotechnol.">
        <title>The genomic sequence of the Chinese hamster ovary (CHO)-K1 cell line.</title>
        <authorList>
            <person name="Xu X."/>
            <person name="Nagarajan H."/>
            <person name="Lewis N.E."/>
            <person name="Pan S."/>
            <person name="Cai Z."/>
            <person name="Liu X."/>
            <person name="Chen W."/>
            <person name="Xie M."/>
            <person name="Wang W."/>
            <person name="Hammond S."/>
            <person name="Andersen M.R."/>
            <person name="Neff N."/>
            <person name="Passarelli B."/>
            <person name="Koh W."/>
            <person name="Fan H.C."/>
            <person name="Wang J."/>
            <person name="Gui Y."/>
            <person name="Lee K.H."/>
            <person name="Betenbaugh M.J."/>
            <person name="Quake S.R."/>
            <person name="Famili I."/>
            <person name="Palsson B.O."/>
            <person name="Wang J."/>
        </authorList>
    </citation>
    <scope>NUCLEOTIDE SEQUENCE [LARGE SCALE GENOMIC DNA]</scope>
    <source>
        <strain evidence="2">CHO K1 cell line</strain>
    </source>
</reference>
<dbReference type="AlphaFoldDB" id="G3HW67"/>
<sequence length="67" mass="7411">MHDWCSLQPEEGTRSLAAGITDGCQLQGGVLGTELESLEEQHVFSSAEELLQSSPLIGLEREHFHIY</sequence>
<accession>G3HW67</accession>
<evidence type="ECO:0000313" key="1">
    <source>
        <dbReference type="EMBL" id="EGW01191.1"/>
    </source>
</evidence>
<name>G3HW67_CRIGR</name>
<dbReference type="Proteomes" id="UP000001075">
    <property type="component" value="Unassembled WGS sequence"/>
</dbReference>
<dbReference type="InParanoid" id="G3HW67"/>
<proteinExistence type="predicted"/>
<gene>
    <name evidence="1" type="ORF">I79_015217</name>
</gene>